<comment type="caution">
    <text evidence="1">The sequence shown here is derived from an EMBL/GenBank/DDBJ whole genome shotgun (WGS) entry which is preliminary data.</text>
</comment>
<sequence length="418" mass="47426">MRITLSRGYPRVRIVDDKLVEMTYGDSFTKGLLWLHHLLLSRGMFFLHSAAISVDGKGFLFLGPSGSGKTTLARAAKRLGATVLSDEKILVKGGVVYPAFFTSGRKGYEHVNKVFSRMTRPLNINCITWIGKGRDVKIRRLPRHEALSKLMNSILNTNPIAELRSNYRILSNIAEEMDTLSRIPSYYAEYPKHYPVWRHLSVEEKSPATGSSVENLDRKGFFYLELNMKPFRVFLKLAKQNRLRLSIVTMTDKLIVAGEDASGRLGVFYILPTGTSLFETDGLYRVLKPRENLLEKIYDLTGDKNLVMAISHFGKMTDIRISKHRLPILTPQATYVVSCSVGDEVEEYVAKLGGSFDRAGVDVGISKYPEDLRRLATRVARELGVARPRPLKINSYHVLRIPYFRSRAAYPYLLLFQK</sequence>
<gene>
    <name evidence="1" type="ORF">EYH45_00410</name>
</gene>
<evidence type="ECO:0000313" key="2">
    <source>
        <dbReference type="Proteomes" id="UP000608579"/>
    </source>
</evidence>
<organism evidence="1 2">
    <name type="scientific">Caldiarchaeum subterraneum</name>
    <dbReference type="NCBI Taxonomy" id="311458"/>
    <lineage>
        <taxon>Archaea</taxon>
        <taxon>Nitrososphaerota</taxon>
        <taxon>Candidatus Caldarchaeales</taxon>
        <taxon>Candidatus Caldarchaeaceae</taxon>
        <taxon>Candidatus Caldarchaeum</taxon>
    </lineage>
</organism>
<protein>
    <submittedName>
        <fullName evidence="1">Uncharacterized protein</fullName>
    </submittedName>
</protein>
<reference evidence="1" key="1">
    <citation type="journal article" date="2020" name="ISME J.">
        <title>Gammaproteobacteria mediating utilization of methyl-, sulfur- and petroleum organic compounds in deep ocean hydrothermal plumes.</title>
        <authorList>
            <person name="Zhou Z."/>
            <person name="Liu Y."/>
            <person name="Pan J."/>
            <person name="Cron B.R."/>
            <person name="Toner B.M."/>
            <person name="Anantharaman K."/>
            <person name="Breier J.A."/>
            <person name="Dick G.J."/>
            <person name="Li M."/>
        </authorList>
    </citation>
    <scope>NUCLEOTIDE SEQUENCE</scope>
    <source>
        <strain evidence="1">SZUA-1515</strain>
    </source>
</reference>
<evidence type="ECO:0000313" key="1">
    <source>
        <dbReference type="EMBL" id="HIQ29007.1"/>
    </source>
</evidence>
<proteinExistence type="predicted"/>
<dbReference type="AlphaFoldDB" id="A0A832ZUC9"/>
<accession>A0A832ZUC9</accession>
<dbReference type="SUPFAM" id="SSF52540">
    <property type="entry name" value="P-loop containing nucleoside triphosphate hydrolases"/>
    <property type="match status" value="1"/>
</dbReference>
<dbReference type="Gene3D" id="3.40.50.300">
    <property type="entry name" value="P-loop containing nucleotide triphosphate hydrolases"/>
    <property type="match status" value="1"/>
</dbReference>
<dbReference type="EMBL" id="DQVM01000009">
    <property type="protein sequence ID" value="HIQ29007.1"/>
    <property type="molecule type" value="Genomic_DNA"/>
</dbReference>
<dbReference type="InterPro" id="IPR027417">
    <property type="entry name" value="P-loop_NTPase"/>
</dbReference>
<dbReference type="Proteomes" id="UP000608579">
    <property type="component" value="Unassembled WGS sequence"/>
</dbReference>
<dbReference type="SUPFAM" id="SSF53795">
    <property type="entry name" value="PEP carboxykinase-like"/>
    <property type="match status" value="1"/>
</dbReference>
<name>A0A832ZUC9_CALS0</name>